<keyword evidence="1 4" id="KW-0113">Calvin cycle</keyword>
<dbReference type="InterPro" id="IPR000894">
    <property type="entry name" value="RuBisCO_ssu_dom"/>
</dbReference>
<evidence type="ECO:0000256" key="2">
    <source>
        <dbReference type="ARBA" id="ARBA00023300"/>
    </source>
</evidence>
<comment type="subunit">
    <text evidence="3 4">Heterohexadecamer of 8 large and 8 small subunits.</text>
</comment>
<dbReference type="InterPro" id="IPR024681">
    <property type="entry name" value="RuBisCO_ssu"/>
</dbReference>
<keyword evidence="8" id="KW-1185">Reference proteome</keyword>
<dbReference type="HAMAP" id="MF_00859">
    <property type="entry name" value="RuBisCO_S_bact"/>
    <property type="match status" value="1"/>
</dbReference>
<dbReference type="InterPro" id="IPR036385">
    <property type="entry name" value="RuBisCO_ssu_sf"/>
</dbReference>
<keyword evidence="2 4" id="KW-0120">Carbon dioxide fixation</keyword>
<name>A0ABT5KTE9_9BURK</name>
<dbReference type="Proteomes" id="UP001219862">
    <property type="component" value="Unassembled WGS sequence"/>
</dbReference>
<evidence type="ECO:0000256" key="3">
    <source>
        <dbReference type="ARBA" id="ARBA00038826"/>
    </source>
</evidence>
<comment type="similarity">
    <text evidence="4">Belongs to the RuBisCO small chain family.</text>
</comment>
<accession>A0ABT5KTE9</accession>
<protein>
    <recommendedName>
        <fullName evidence="4">Ribulose bisphosphate carboxylase small subunit</fullName>
        <shortName evidence="4">RuBisCO small subunit</shortName>
    </recommendedName>
</protein>
<comment type="caution">
    <text evidence="7">The sequence shown here is derived from an EMBL/GenBank/DDBJ whole genome shotgun (WGS) entry which is preliminary data.</text>
</comment>
<comment type="miscellaneous">
    <text evidence="4">The basic functional RuBisCO is composed of a large chain homodimer in a 'head-to-tail' conformation. In form I RuBisCO this homodimer is arranged in a barrel-like tetramer with the small subunits forming a tetrameric 'cap' on each end of the 'barrel'.</text>
</comment>
<dbReference type="SUPFAM" id="SSF55239">
    <property type="entry name" value="RuBisCO, small subunit"/>
    <property type="match status" value="1"/>
</dbReference>
<comment type="function">
    <text evidence="4">RuBisCO catalyzes two reactions: the carboxylation of D-ribulose 1,5-bisphosphate, the primary event in carbon dioxide fixation, as well as the oxidative fragmentation of the pentose substrate. Both reactions occur simultaneously and in competition at the same active site. Although the small subunit is not catalytic it is essential for maximal activity.</text>
</comment>
<dbReference type="CDD" id="cd03527">
    <property type="entry name" value="RuBisCO_small"/>
    <property type="match status" value="1"/>
</dbReference>
<feature type="domain" description="Ribulose bisphosphate carboxylase small subunit" evidence="6">
    <location>
        <begin position="10"/>
        <end position="109"/>
    </location>
</feature>
<evidence type="ECO:0000256" key="4">
    <source>
        <dbReference type="HAMAP-Rule" id="MF_00859"/>
    </source>
</evidence>
<evidence type="ECO:0000256" key="1">
    <source>
        <dbReference type="ARBA" id="ARBA00022567"/>
    </source>
</evidence>
<evidence type="ECO:0000313" key="8">
    <source>
        <dbReference type="Proteomes" id="UP001219862"/>
    </source>
</evidence>
<dbReference type="PANTHER" id="PTHR31262:SF23">
    <property type="entry name" value="RIBULOSE BISPHOSPHATE CARBOXYLASE SMALL SUBUNIT"/>
    <property type="match status" value="1"/>
</dbReference>
<dbReference type="RefSeq" id="WP_273597234.1">
    <property type="nucleotide sequence ID" value="NZ_JAQQXS010000011.1"/>
</dbReference>
<dbReference type="SMART" id="SM00961">
    <property type="entry name" value="RuBisCO_small"/>
    <property type="match status" value="1"/>
</dbReference>
<dbReference type="EMBL" id="JAQQXS010000011">
    <property type="protein sequence ID" value="MDC8786117.1"/>
    <property type="molecule type" value="Genomic_DNA"/>
</dbReference>
<feature type="region of interest" description="Disordered" evidence="5">
    <location>
        <begin position="131"/>
        <end position="150"/>
    </location>
</feature>
<dbReference type="Gene3D" id="3.30.190.10">
    <property type="entry name" value="Ribulose bisphosphate carboxylase, small subunit"/>
    <property type="match status" value="1"/>
</dbReference>
<evidence type="ECO:0000313" key="7">
    <source>
        <dbReference type="EMBL" id="MDC8786117.1"/>
    </source>
</evidence>
<gene>
    <name evidence="4" type="primary">cbbS</name>
    <name evidence="7" type="ORF">PRZ01_13035</name>
</gene>
<dbReference type="PANTHER" id="PTHR31262">
    <property type="entry name" value="RIBULOSE BISPHOSPHATE CARBOXYLASE SMALL CHAIN 1, CHLOROPLASTIC"/>
    <property type="match status" value="1"/>
</dbReference>
<proteinExistence type="inferred from homology"/>
<reference evidence="7 8" key="1">
    <citation type="submission" date="2022-10" db="EMBL/GenBank/DDBJ databases">
        <title>paucibacter sp. hw8 Genome sequencing.</title>
        <authorList>
            <person name="Park S."/>
        </authorList>
    </citation>
    <scope>NUCLEOTIDE SEQUENCE [LARGE SCALE GENOMIC DNA]</scope>
    <source>
        <strain evidence="8">hw8</strain>
    </source>
</reference>
<sequence length="150" mass="17017">MMTNPIGHITQGQFSFLPPLTDAEIAMQINYGLAKGYAWSIEYTDDPHPRNTYWSMYGNPMFDLHDAAAVMLELNACRKAVPHQYIRLMAFDSTRGIETIAMSFIVNRPDREPGFMLERQEVNGRSLRYTTRGYGANQPEGERYGTGGKT</sequence>
<evidence type="ECO:0000256" key="5">
    <source>
        <dbReference type="SAM" id="MobiDB-lite"/>
    </source>
</evidence>
<evidence type="ECO:0000259" key="6">
    <source>
        <dbReference type="SMART" id="SM00961"/>
    </source>
</evidence>
<organism evidence="7 8">
    <name type="scientific">Roseateles koreensis</name>
    <dbReference type="NCBI Taxonomy" id="2987526"/>
    <lineage>
        <taxon>Bacteria</taxon>
        <taxon>Pseudomonadati</taxon>
        <taxon>Pseudomonadota</taxon>
        <taxon>Betaproteobacteria</taxon>
        <taxon>Burkholderiales</taxon>
        <taxon>Sphaerotilaceae</taxon>
        <taxon>Roseateles</taxon>
    </lineage>
</organism>
<dbReference type="Pfam" id="PF00101">
    <property type="entry name" value="RuBisCO_small"/>
    <property type="match status" value="1"/>
</dbReference>